<dbReference type="Gene3D" id="3.10.110.10">
    <property type="entry name" value="Ubiquitin Conjugating Enzyme"/>
    <property type="match status" value="1"/>
</dbReference>
<evidence type="ECO:0000256" key="5">
    <source>
        <dbReference type="ARBA" id="ARBA00022927"/>
    </source>
</evidence>
<dbReference type="PANTHER" id="PTHR23306">
    <property type="entry name" value="TUMOR SUSCEPTIBILITY GENE 101 PROTEIN-RELATED"/>
    <property type="match status" value="1"/>
</dbReference>
<sequence>MVRQYDLYLQQHMKGKYSQLEVAKQDARNAMKHYKDLRPNVDNFMYNNGTSKSLMSLTGTIPVNYKGTTYNIPIAIWLQEAHPQVAPICYVRPTSSMQVRQGKHVDNNGRVYMPYLNEWRQGSHNLIGCIQLMCVVFGEEPPVYAKQGTPARPPPPPPQSQPYPPQPVRPPYPTPGFTAQGPPTTNYQPNFRPQMPPYPSNPAQPGVPYPTNATSGFPPYAGYPPPNNAPMMTNTPYPPQPMAQSNLVNSTIDETMIKASLLSAVNDKLKRRMKDTCTLIQTEMTELKQTERELRDGQDKLDKIIKRLHKENSDADANMLILQQKNEELEKELERLQDKQDNLGDNMDDVVMATTPVYRQIVSSFAEEQSLEDTIYYLGEALHKDVLDLETFLKHVRSLSRQQFMLRAIIQKARKSAGLASVY</sequence>
<dbReference type="PROSITE" id="PS51322">
    <property type="entry name" value="UEV"/>
    <property type="match status" value="1"/>
</dbReference>
<dbReference type="InterPro" id="IPR037202">
    <property type="entry name" value="ESCRT_assembly_dom"/>
</dbReference>
<feature type="compositionally biased region" description="Pro residues" evidence="9">
    <location>
        <begin position="194"/>
        <end position="208"/>
    </location>
</feature>
<dbReference type="InterPro" id="IPR052070">
    <property type="entry name" value="ESCRT-I_UEV_domain"/>
</dbReference>
<keyword evidence="13" id="KW-1185">Reference proteome</keyword>
<evidence type="ECO:0000256" key="2">
    <source>
        <dbReference type="ARBA" id="ARBA00009594"/>
    </source>
</evidence>
<comment type="caution">
    <text evidence="12">The sequence shown here is derived from an EMBL/GenBank/DDBJ whole genome shotgun (WGS) entry which is preliminary data.</text>
</comment>
<feature type="domain" description="UEV" evidence="11">
    <location>
        <begin position="4"/>
        <end position="147"/>
    </location>
</feature>
<dbReference type="Pfam" id="PF05743">
    <property type="entry name" value="UEV"/>
    <property type="match status" value="1"/>
</dbReference>
<dbReference type="Proteomes" id="UP001642483">
    <property type="component" value="Unassembled WGS sequence"/>
</dbReference>
<dbReference type="EMBL" id="CAWYQH010000024">
    <property type="protein sequence ID" value="CAK8676014.1"/>
    <property type="molecule type" value="Genomic_DNA"/>
</dbReference>
<evidence type="ECO:0000256" key="8">
    <source>
        <dbReference type="SAM" id="Coils"/>
    </source>
</evidence>
<evidence type="ECO:0000313" key="12">
    <source>
        <dbReference type="EMBL" id="CAK8676014.1"/>
    </source>
</evidence>
<reference evidence="12 13" key="1">
    <citation type="submission" date="2024-02" db="EMBL/GenBank/DDBJ databases">
        <authorList>
            <person name="Daric V."/>
            <person name="Darras S."/>
        </authorList>
    </citation>
    <scope>NUCLEOTIDE SEQUENCE [LARGE SCALE GENOMIC DNA]</scope>
</reference>
<feature type="domain" description="SB" evidence="10">
    <location>
        <begin position="355"/>
        <end position="423"/>
    </location>
</feature>
<dbReference type="Gene3D" id="6.10.140.820">
    <property type="match status" value="1"/>
</dbReference>
<evidence type="ECO:0000256" key="3">
    <source>
        <dbReference type="ARBA" id="ARBA00022448"/>
    </source>
</evidence>
<keyword evidence="4" id="KW-0967">Endosome</keyword>
<evidence type="ECO:0000256" key="6">
    <source>
        <dbReference type="ARBA" id="ARBA00023054"/>
    </source>
</evidence>
<evidence type="ECO:0000256" key="7">
    <source>
        <dbReference type="PROSITE-ProRule" id="PRU00644"/>
    </source>
</evidence>
<feature type="compositionally biased region" description="Polar residues" evidence="9">
    <location>
        <begin position="181"/>
        <end position="191"/>
    </location>
</feature>
<dbReference type="Pfam" id="PF09454">
    <property type="entry name" value="Vps23_core"/>
    <property type="match status" value="1"/>
</dbReference>
<accession>A0ABP0F8H1</accession>
<proteinExistence type="inferred from homology"/>
<feature type="compositionally biased region" description="Pro residues" evidence="9">
    <location>
        <begin position="151"/>
        <end position="174"/>
    </location>
</feature>
<protein>
    <submittedName>
        <fullName evidence="12">Uncharacterized protein</fullName>
    </submittedName>
</protein>
<evidence type="ECO:0000313" key="13">
    <source>
        <dbReference type="Proteomes" id="UP001642483"/>
    </source>
</evidence>
<gene>
    <name evidence="12" type="ORF">CVLEPA_LOCUS5525</name>
</gene>
<keyword evidence="3 7" id="KW-0813">Transport</keyword>
<dbReference type="Gene3D" id="6.10.250.370">
    <property type="match status" value="1"/>
</dbReference>
<comment type="subcellular location">
    <subcellularLocation>
        <location evidence="1">Endosome</location>
    </subcellularLocation>
</comment>
<dbReference type="InterPro" id="IPR016135">
    <property type="entry name" value="UBQ-conjugating_enzyme/RWD"/>
</dbReference>
<organism evidence="12 13">
    <name type="scientific">Clavelina lepadiformis</name>
    <name type="common">Light-bulb sea squirt</name>
    <name type="synonym">Ascidia lepadiformis</name>
    <dbReference type="NCBI Taxonomy" id="159417"/>
    <lineage>
        <taxon>Eukaryota</taxon>
        <taxon>Metazoa</taxon>
        <taxon>Chordata</taxon>
        <taxon>Tunicata</taxon>
        <taxon>Ascidiacea</taxon>
        <taxon>Aplousobranchia</taxon>
        <taxon>Clavelinidae</taxon>
        <taxon>Clavelina</taxon>
    </lineage>
</organism>
<dbReference type="InterPro" id="IPR017916">
    <property type="entry name" value="SB_dom"/>
</dbReference>
<evidence type="ECO:0000256" key="9">
    <source>
        <dbReference type="SAM" id="MobiDB-lite"/>
    </source>
</evidence>
<name>A0ABP0F8H1_CLALP</name>
<evidence type="ECO:0000259" key="10">
    <source>
        <dbReference type="PROSITE" id="PS51312"/>
    </source>
</evidence>
<dbReference type="PANTHER" id="PTHR23306:SF3">
    <property type="entry name" value="TUMOR SUPPRESSOR PROTEIN 101"/>
    <property type="match status" value="1"/>
</dbReference>
<feature type="region of interest" description="Disordered" evidence="9">
    <location>
        <begin position="145"/>
        <end position="212"/>
    </location>
</feature>
<dbReference type="SUPFAM" id="SSF140111">
    <property type="entry name" value="Endosomal sorting complex assembly domain"/>
    <property type="match status" value="1"/>
</dbReference>
<dbReference type="PROSITE" id="PS51312">
    <property type="entry name" value="SB"/>
    <property type="match status" value="1"/>
</dbReference>
<dbReference type="SUPFAM" id="SSF54495">
    <property type="entry name" value="UBC-like"/>
    <property type="match status" value="1"/>
</dbReference>
<evidence type="ECO:0000256" key="4">
    <source>
        <dbReference type="ARBA" id="ARBA00022753"/>
    </source>
</evidence>
<comment type="similarity">
    <text evidence="2">Belongs to the ubiquitin-conjugating enzyme family. UEV subfamily.</text>
</comment>
<feature type="coiled-coil region" evidence="8">
    <location>
        <begin position="280"/>
        <end position="346"/>
    </location>
</feature>
<evidence type="ECO:0000256" key="1">
    <source>
        <dbReference type="ARBA" id="ARBA00004177"/>
    </source>
</evidence>
<evidence type="ECO:0000259" key="11">
    <source>
        <dbReference type="PROSITE" id="PS51322"/>
    </source>
</evidence>
<dbReference type="InterPro" id="IPR008883">
    <property type="entry name" value="UEV_N"/>
</dbReference>
<dbReference type="CDD" id="cd11685">
    <property type="entry name" value="UEV_TSG101-like"/>
    <property type="match status" value="1"/>
</dbReference>
<keyword evidence="6 8" id="KW-0175">Coiled coil</keyword>
<keyword evidence="5 7" id="KW-0653">Protein transport</keyword>